<feature type="binding site" evidence="8">
    <location>
        <position position="5"/>
    </location>
    <ligand>
        <name>Mg(2+)</name>
        <dbReference type="ChEBI" id="CHEBI:18420"/>
    </ligand>
</feature>
<keyword evidence="4 8" id="KW-0479">Metal-binding</keyword>
<evidence type="ECO:0000259" key="9">
    <source>
        <dbReference type="Pfam" id="PF01850"/>
    </source>
</evidence>
<sequence>MFLLDTAILIDLYGSRAPGAQAGAAAWAARTSRDRLFISVLALAELEGMHASAARKGQGVATALRSWIDSQVLPVFEGHILPIDAAVAAKRRDVAIDGERNALIAATALVHGLTLVTFDQPAFKRARIRVIDPRSIDGEEAMETPDWRMASRRKPQWLRGLFIRG</sequence>
<comment type="caution">
    <text evidence="8">Lacks conserved residue(s) required for the propagation of feature annotation.</text>
</comment>
<keyword evidence="11" id="KW-1185">Reference proteome</keyword>
<evidence type="ECO:0000313" key="10">
    <source>
        <dbReference type="EMBL" id="MFD1105184.1"/>
    </source>
</evidence>
<evidence type="ECO:0000256" key="4">
    <source>
        <dbReference type="ARBA" id="ARBA00022723"/>
    </source>
</evidence>
<organism evidence="10 11">
    <name type="scientific">Sphingobium olei</name>
    <dbReference type="NCBI Taxonomy" id="420955"/>
    <lineage>
        <taxon>Bacteria</taxon>
        <taxon>Pseudomonadati</taxon>
        <taxon>Pseudomonadota</taxon>
        <taxon>Alphaproteobacteria</taxon>
        <taxon>Sphingomonadales</taxon>
        <taxon>Sphingomonadaceae</taxon>
        <taxon>Sphingobium</taxon>
    </lineage>
</organism>
<dbReference type="PANTHER" id="PTHR33653:SF1">
    <property type="entry name" value="RIBONUCLEASE VAPC2"/>
    <property type="match status" value="1"/>
</dbReference>
<feature type="domain" description="PIN" evidence="9">
    <location>
        <begin position="3"/>
        <end position="125"/>
    </location>
</feature>
<dbReference type="HAMAP" id="MF_00265">
    <property type="entry name" value="VapC_Nob1"/>
    <property type="match status" value="1"/>
</dbReference>
<evidence type="ECO:0000256" key="2">
    <source>
        <dbReference type="ARBA" id="ARBA00022649"/>
    </source>
</evidence>
<comment type="similarity">
    <text evidence="7 8">Belongs to the PINc/VapC protein family.</text>
</comment>
<keyword evidence="8" id="KW-0800">Toxin</keyword>
<keyword evidence="2 8" id="KW-1277">Toxin-antitoxin system</keyword>
<dbReference type="PANTHER" id="PTHR33653">
    <property type="entry name" value="RIBONUCLEASE VAPC2"/>
    <property type="match status" value="1"/>
</dbReference>
<dbReference type="Gene3D" id="3.40.50.1010">
    <property type="entry name" value="5'-nuclease"/>
    <property type="match status" value="1"/>
</dbReference>
<accession>A0ABW3P1G8</accession>
<dbReference type="InterPro" id="IPR029060">
    <property type="entry name" value="PIN-like_dom_sf"/>
</dbReference>
<dbReference type="Pfam" id="PF01850">
    <property type="entry name" value="PIN"/>
    <property type="match status" value="1"/>
</dbReference>
<evidence type="ECO:0000256" key="1">
    <source>
        <dbReference type="ARBA" id="ARBA00001946"/>
    </source>
</evidence>
<dbReference type="EC" id="3.1.-.-" evidence="8"/>
<evidence type="ECO:0000256" key="3">
    <source>
        <dbReference type="ARBA" id="ARBA00022722"/>
    </source>
</evidence>
<evidence type="ECO:0000256" key="6">
    <source>
        <dbReference type="ARBA" id="ARBA00022842"/>
    </source>
</evidence>
<evidence type="ECO:0000256" key="7">
    <source>
        <dbReference type="ARBA" id="ARBA00038093"/>
    </source>
</evidence>
<comment type="cofactor">
    <cofactor evidence="1 8">
        <name>Mg(2+)</name>
        <dbReference type="ChEBI" id="CHEBI:18420"/>
    </cofactor>
</comment>
<keyword evidence="5 8" id="KW-0378">Hydrolase</keyword>
<keyword evidence="6 8" id="KW-0460">Magnesium</keyword>
<evidence type="ECO:0000313" key="11">
    <source>
        <dbReference type="Proteomes" id="UP001597203"/>
    </source>
</evidence>
<evidence type="ECO:0000256" key="8">
    <source>
        <dbReference type="HAMAP-Rule" id="MF_00265"/>
    </source>
</evidence>
<keyword evidence="3 8" id="KW-0540">Nuclease</keyword>
<dbReference type="RefSeq" id="WP_380910890.1">
    <property type="nucleotide sequence ID" value="NZ_JBHTLS010000121.1"/>
</dbReference>
<gene>
    <name evidence="8" type="primary">vapC</name>
    <name evidence="10" type="ORF">ACFQ24_09935</name>
</gene>
<name>A0ABW3P1G8_9SPHN</name>
<proteinExistence type="inferred from homology"/>
<dbReference type="InterPro" id="IPR050556">
    <property type="entry name" value="Type_II_TA_system_RNase"/>
</dbReference>
<comment type="caution">
    <text evidence="10">The sequence shown here is derived from an EMBL/GenBank/DDBJ whole genome shotgun (WGS) entry which is preliminary data.</text>
</comment>
<dbReference type="Proteomes" id="UP001597203">
    <property type="component" value="Unassembled WGS sequence"/>
</dbReference>
<dbReference type="SUPFAM" id="SSF88723">
    <property type="entry name" value="PIN domain-like"/>
    <property type="match status" value="1"/>
</dbReference>
<reference evidence="11" key="1">
    <citation type="journal article" date="2019" name="Int. J. Syst. Evol. Microbiol.">
        <title>The Global Catalogue of Microorganisms (GCM) 10K type strain sequencing project: providing services to taxonomists for standard genome sequencing and annotation.</title>
        <authorList>
            <consortium name="The Broad Institute Genomics Platform"/>
            <consortium name="The Broad Institute Genome Sequencing Center for Infectious Disease"/>
            <person name="Wu L."/>
            <person name="Ma J."/>
        </authorList>
    </citation>
    <scope>NUCLEOTIDE SEQUENCE [LARGE SCALE GENOMIC DNA]</scope>
    <source>
        <strain evidence="11">CCUG 54329</strain>
    </source>
</reference>
<protein>
    <recommendedName>
        <fullName evidence="8">Ribonuclease VapC</fullName>
        <shortName evidence="8">RNase VapC</shortName>
        <ecNumber evidence="8">3.1.-.-</ecNumber>
    </recommendedName>
    <alternativeName>
        <fullName evidence="8">Toxin VapC</fullName>
    </alternativeName>
</protein>
<dbReference type="EMBL" id="JBHTLS010000121">
    <property type="protein sequence ID" value="MFD1105184.1"/>
    <property type="molecule type" value="Genomic_DNA"/>
</dbReference>
<dbReference type="InterPro" id="IPR022907">
    <property type="entry name" value="VapC_family"/>
</dbReference>
<evidence type="ECO:0000256" key="5">
    <source>
        <dbReference type="ARBA" id="ARBA00022801"/>
    </source>
</evidence>
<dbReference type="InterPro" id="IPR002716">
    <property type="entry name" value="PIN_dom"/>
</dbReference>
<comment type="function">
    <text evidence="8">Toxic component of a toxin-antitoxin (TA) system. An RNase.</text>
</comment>